<gene>
    <name evidence="2" type="ORF">EI77_03700</name>
</gene>
<dbReference type="Proteomes" id="UP000295662">
    <property type="component" value="Unassembled WGS sequence"/>
</dbReference>
<evidence type="ECO:0000313" key="2">
    <source>
        <dbReference type="EMBL" id="TDU66605.1"/>
    </source>
</evidence>
<name>A0A4R7RPC8_9BACT</name>
<dbReference type="Gene3D" id="3.40.50.2000">
    <property type="entry name" value="Glycogen Phosphorylase B"/>
    <property type="match status" value="1"/>
</dbReference>
<comment type="caution">
    <text evidence="2">The sequence shown here is derived from an EMBL/GenBank/DDBJ whole genome shotgun (WGS) entry which is preliminary data.</text>
</comment>
<accession>A0A4R7RPC8</accession>
<sequence>MAAPEAMRVVWINKGKWRSSGPIVNVGVHNAHSFASIGVQSDLFVSAGESTETERDLSDFYSLEAHADLKIHRMQRAKSWGMDESSPLYREARRHIMQLAKKGPVAVFTRESGFLMHLAWLSRLPNIRGFYELHDLYADLSYHQHAVPFTFHRRKWVEKLLLPFVSGLVCITRDQKKIYQGLFPGVPAVYSPLGTKPFPVTDPEVKRRARTVFYVGHMHGTKGVAFLSKSAIALAQSGIRTEFWGGGEKDARRITDTARQAGLQEWISAVSFQPPTKMHEALAERASLGVVMLADTFYNRHLTCPVKALDYLSHGVPALGTDIPSVRDVLADAGHYIREDSTDAFVAKAVALLDDPSAYARAVAESRARCAEITWQKRAEGLCDFAKQRFSVLR</sequence>
<dbReference type="EMBL" id="SOCA01000008">
    <property type="protein sequence ID" value="TDU66605.1"/>
    <property type="molecule type" value="Genomic_DNA"/>
</dbReference>
<keyword evidence="1 2" id="KW-0808">Transferase</keyword>
<dbReference type="RefSeq" id="WP_166647347.1">
    <property type="nucleotide sequence ID" value="NZ_SOCA01000008.1"/>
</dbReference>
<evidence type="ECO:0000313" key="3">
    <source>
        <dbReference type="Proteomes" id="UP000295662"/>
    </source>
</evidence>
<dbReference type="AlphaFoldDB" id="A0A4R7RPC8"/>
<protein>
    <submittedName>
        <fullName evidence="2">Glycosyltransferase involved in cell wall biosynthesis</fullName>
    </submittedName>
</protein>
<organism evidence="2 3">
    <name type="scientific">Prosthecobacter fusiformis</name>
    <dbReference type="NCBI Taxonomy" id="48464"/>
    <lineage>
        <taxon>Bacteria</taxon>
        <taxon>Pseudomonadati</taxon>
        <taxon>Verrucomicrobiota</taxon>
        <taxon>Verrucomicrobiia</taxon>
        <taxon>Verrucomicrobiales</taxon>
        <taxon>Verrucomicrobiaceae</taxon>
        <taxon>Prosthecobacter</taxon>
    </lineage>
</organism>
<evidence type="ECO:0000256" key="1">
    <source>
        <dbReference type="ARBA" id="ARBA00022679"/>
    </source>
</evidence>
<dbReference type="PANTHER" id="PTHR46401">
    <property type="entry name" value="GLYCOSYLTRANSFERASE WBBK-RELATED"/>
    <property type="match status" value="1"/>
</dbReference>
<proteinExistence type="predicted"/>
<dbReference type="GO" id="GO:0016757">
    <property type="term" value="F:glycosyltransferase activity"/>
    <property type="evidence" value="ECO:0007669"/>
    <property type="project" value="TreeGrafter"/>
</dbReference>
<keyword evidence="3" id="KW-1185">Reference proteome</keyword>
<dbReference type="SUPFAM" id="SSF53756">
    <property type="entry name" value="UDP-Glycosyltransferase/glycogen phosphorylase"/>
    <property type="match status" value="1"/>
</dbReference>
<reference evidence="2 3" key="1">
    <citation type="submission" date="2019-03" db="EMBL/GenBank/DDBJ databases">
        <title>Genomic Encyclopedia of Archaeal and Bacterial Type Strains, Phase II (KMG-II): from individual species to whole genera.</title>
        <authorList>
            <person name="Goeker M."/>
        </authorList>
    </citation>
    <scope>NUCLEOTIDE SEQUENCE [LARGE SCALE GENOMIC DNA]</scope>
    <source>
        <strain evidence="2 3">ATCC 25309</strain>
    </source>
</reference>
<dbReference type="PANTHER" id="PTHR46401:SF2">
    <property type="entry name" value="GLYCOSYLTRANSFERASE WBBK-RELATED"/>
    <property type="match status" value="1"/>
</dbReference>
<dbReference type="GO" id="GO:0009103">
    <property type="term" value="P:lipopolysaccharide biosynthetic process"/>
    <property type="evidence" value="ECO:0007669"/>
    <property type="project" value="TreeGrafter"/>
</dbReference>
<dbReference type="Pfam" id="PF13692">
    <property type="entry name" value="Glyco_trans_1_4"/>
    <property type="match status" value="1"/>
</dbReference>